<reference evidence="1" key="2">
    <citation type="submission" date="2020-11" db="EMBL/GenBank/DDBJ databases">
        <authorList>
            <person name="McCartney M.A."/>
            <person name="Auch B."/>
            <person name="Kono T."/>
            <person name="Mallez S."/>
            <person name="Becker A."/>
            <person name="Gohl D.M."/>
            <person name="Silverstein K.A.T."/>
            <person name="Koren S."/>
            <person name="Bechman K.B."/>
            <person name="Herman A."/>
            <person name="Abrahante J.E."/>
            <person name="Garbe J."/>
        </authorList>
    </citation>
    <scope>NUCLEOTIDE SEQUENCE</scope>
    <source>
        <strain evidence="1">Duluth1</strain>
        <tissue evidence="1">Whole animal</tissue>
    </source>
</reference>
<evidence type="ECO:0000313" key="1">
    <source>
        <dbReference type="EMBL" id="KAH3801584.1"/>
    </source>
</evidence>
<accession>A0A9D4FPZ9</accession>
<name>A0A9D4FPZ9_DREPO</name>
<dbReference type="Proteomes" id="UP000828390">
    <property type="component" value="Unassembled WGS sequence"/>
</dbReference>
<proteinExistence type="predicted"/>
<organism evidence="1 2">
    <name type="scientific">Dreissena polymorpha</name>
    <name type="common">Zebra mussel</name>
    <name type="synonym">Mytilus polymorpha</name>
    <dbReference type="NCBI Taxonomy" id="45954"/>
    <lineage>
        <taxon>Eukaryota</taxon>
        <taxon>Metazoa</taxon>
        <taxon>Spiralia</taxon>
        <taxon>Lophotrochozoa</taxon>
        <taxon>Mollusca</taxon>
        <taxon>Bivalvia</taxon>
        <taxon>Autobranchia</taxon>
        <taxon>Heteroconchia</taxon>
        <taxon>Euheterodonta</taxon>
        <taxon>Imparidentia</taxon>
        <taxon>Neoheterodontei</taxon>
        <taxon>Myida</taxon>
        <taxon>Dreissenoidea</taxon>
        <taxon>Dreissenidae</taxon>
        <taxon>Dreissena</taxon>
    </lineage>
</organism>
<comment type="caution">
    <text evidence="1">The sequence shown here is derived from an EMBL/GenBank/DDBJ whole genome shotgun (WGS) entry which is preliminary data.</text>
</comment>
<dbReference type="AlphaFoldDB" id="A0A9D4FPZ9"/>
<sequence length="85" mass="9703">MELEISLLSLLDHHHPVDHSHQKIKEGLNVVFGSLRLIATKSTGSHQQEMEAKIMEGLTVLHYYHLKTGRQLHPGQTDDNQEVKK</sequence>
<evidence type="ECO:0000313" key="2">
    <source>
        <dbReference type="Proteomes" id="UP000828390"/>
    </source>
</evidence>
<dbReference type="EMBL" id="JAIWYP010000007">
    <property type="protein sequence ID" value="KAH3801584.1"/>
    <property type="molecule type" value="Genomic_DNA"/>
</dbReference>
<protein>
    <submittedName>
        <fullName evidence="1">Uncharacterized protein</fullName>
    </submittedName>
</protein>
<keyword evidence="2" id="KW-1185">Reference proteome</keyword>
<reference evidence="1" key="1">
    <citation type="journal article" date="2019" name="bioRxiv">
        <title>The Genome of the Zebra Mussel, Dreissena polymorpha: A Resource for Invasive Species Research.</title>
        <authorList>
            <person name="McCartney M.A."/>
            <person name="Auch B."/>
            <person name="Kono T."/>
            <person name="Mallez S."/>
            <person name="Zhang Y."/>
            <person name="Obille A."/>
            <person name="Becker A."/>
            <person name="Abrahante J.E."/>
            <person name="Garbe J."/>
            <person name="Badalamenti J.P."/>
            <person name="Herman A."/>
            <person name="Mangelson H."/>
            <person name="Liachko I."/>
            <person name="Sullivan S."/>
            <person name="Sone E.D."/>
            <person name="Koren S."/>
            <person name="Silverstein K.A.T."/>
            <person name="Beckman K.B."/>
            <person name="Gohl D.M."/>
        </authorList>
    </citation>
    <scope>NUCLEOTIDE SEQUENCE</scope>
    <source>
        <strain evidence="1">Duluth1</strain>
        <tissue evidence="1">Whole animal</tissue>
    </source>
</reference>
<gene>
    <name evidence="1" type="ORF">DPMN_155239</name>
</gene>